<sequence>MSVFRMGRWGPSPDCLWSWEVPWHFLRGMGCKRGVLWSGF</sequence>
<organism evidence="1">
    <name type="scientific">Anguilla anguilla</name>
    <name type="common">European freshwater eel</name>
    <name type="synonym">Muraena anguilla</name>
    <dbReference type="NCBI Taxonomy" id="7936"/>
    <lineage>
        <taxon>Eukaryota</taxon>
        <taxon>Metazoa</taxon>
        <taxon>Chordata</taxon>
        <taxon>Craniata</taxon>
        <taxon>Vertebrata</taxon>
        <taxon>Euteleostomi</taxon>
        <taxon>Actinopterygii</taxon>
        <taxon>Neopterygii</taxon>
        <taxon>Teleostei</taxon>
        <taxon>Anguilliformes</taxon>
        <taxon>Anguillidae</taxon>
        <taxon>Anguilla</taxon>
    </lineage>
</organism>
<reference evidence="1" key="2">
    <citation type="journal article" date="2015" name="Fish Shellfish Immunol.">
        <title>Early steps in the European eel (Anguilla anguilla)-Vibrio vulnificus interaction in the gills: Role of the RtxA13 toxin.</title>
        <authorList>
            <person name="Callol A."/>
            <person name="Pajuelo D."/>
            <person name="Ebbesson L."/>
            <person name="Teles M."/>
            <person name="MacKenzie S."/>
            <person name="Amaro C."/>
        </authorList>
    </citation>
    <scope>NUCLEOTIDE SEQUENCE</scope>
</reference>
<reference evidence="1" key="1">
    <citation type="submission" date="2014-11" db="EMBL/GenBank/DDBJ databases">
        <authorList>
            <person name="Amaro Gonzalez C."/>
        </authorList>
    </citation>
    <scope>NUCLEOTIDE SEQUENCE</scope>
</reference>
<name>A0A0E9QM39_ANGAN</name>
<accession>A0A0E9QM39</accession>
<proteinExistence type="predicted"/>
<dbReference type="AlphaFoldDB" id="A0A0E9QM39"/>
<dbReference type="EMBL" id="GBXM01090606">
    <property type="protein sequence ID" value="JAH17971.1"/>
    <property type="molecule type" value="Transcribed_RNA"/>
</dbReference>
<protein>
    <submittedName>
        <fullName evidence="1">Uncharacterized protein</fullName>
    </submittedName>
</protein>
<evidence type="ECO:0000313" key="1">
    <source>
        <dbReference type="EMBL" id="JAH17971.1"/>
    </source>
</evidence>